<dbReference type="InterPro" id="IPR006597">
    <property type="entry name" value="Sel1-like"/>
</dbReference>
<evidence type="ECO:0000256" key="3">
    <source>
        <dbReference type="SAM" id="MobiDB-lite"/>
    </source>
</evidence>
<dbReference type="Pfam" id="PF08238">
    <property type="entry name" value="Sel1"/>
    <property type="match status" value="9"/>
</dbReference>
<evidence type="ECO:0000313" key="5">
    <source>
        <dbReference type="EMBL" id="RKG84954.1"/>
    </source>
</evidence>
<dbReference type="InterPro" id="IPR040239">
    <property type="entry name" value="HcpB-like"/>
</dbReference>
<evidence type="ECO:0000256" key="4">
    <source>
        <dbReference type="SAM" id="SignalP"/>
    </source>
</evidence>
<dbReference type="InterPro" id="IPR011990">
    <property type="entry name" value="TPR-like_helical_dom_sf"/>
</dbReference>
<gene>
    <name evidence="5" type="ORF">D7V88_20870</name>
</gene>
<keyword evidence="6" id="KW-1185">Reference proteome</keyword>
<dbReference type="SMART" id="SM00671">
    <property type="entry name" value="SEL1"/>
    <property type="match status" value="10"/>
</dbReference>
<dbReference type="PROSITE" id="PS51257">
    <property type="entry name" value="PROKAR_LIPOPROTEIN"/>
    <property type="match status" value="1"/>
</dbReference>
<evidence type="ECO:0000313" key="6">
    <source>
        <dbReference type="Proteomes" id="UP000268094"/>
    </source>
</evidence>
<name>A0A3A8IYI5_9BACT</name>
<reference evidence="6" key="1">
    <citation type="submission" date="2018-09" db="EMBL/GenBank/DDBJ databases">
        <authorList>
            <person name="Livingstone P.G."/>
            <person name="Whitworth D.E."/>
        </authorList>
    </citation>
    <scope>NUCLEOTIDE SEQUENCE [LARGE SCALE GENOMIC DNA]</scope>
    <source>
        <strain evidence="6">CA054A</strain>
    </source>
</reference>
<dbReference type="Gene3D" id="1.25.40.10">
    <property type="entry name" value="Tetratricopeptide repeat domain"/>
    <property type="match status" value="3"/>
</dbReference>
<dbReference type="EMBL" id="RAVZ01000144">
    <property type="protein sequence ID" value="RKG84954.1"/>
    <property type="molecule type" value="Genomic_DNA"/>
</dbReference>
<dbReference type="OrthoDB" id="5397369at2"/>
<feature type="chain" id="PRO_5039925720" evidence="4">
    <location>
        <begin position="26"/>
        <end position="683"/>
    </location>
</feature>
<keyword evidence="2" id="KW-0677">Repeat</keyword>
<dbReference type="RefSeq" id="WP_120542406.1">
    <property type="nucleotide sequence ID" value="NZ_RAVZ01000144.1"/>
</dbReference>
<comment type="similarity">
    <text evidence="1">Belongs to the hcp beta-lactamase family.</text>
</comment>
<dbReference type="PANTHER" id="PTHR13891">
    <property type="entry name" value="CYTOCHROME C OXIDASE ASSEMBLY FACTOR 7"/>
    <property type="match status" value="1"/>
</dbReference>
<comment type="caution">
    <text evidence="5">The sequence shown here is derived from an EMBL/GenBank/DDBJ whole genome shotgun (WGS) entry which is preliminary data.</text>
</comment>
<dbReference type="PANTHER" id="PTHR13891:SF1">
    <property type="entry name" value="CYTOCHROME C OXIDASE ASSEMBLY FACTOR 7"/>
    <property type="match status" value="1"/>
</dbReference>
<sequence length="683" mass="72253">MPSSRFLFVWLVVPAFAVLVACAHASSEEATAEDTRSTLYLRTCGGTRVEACFNSAERHLKGDGVAKDEARAATLYELGCDGGDTRSCAALGVLKEEGRGVAKDAAAAAKLYAQACERDIGEGCGRLALLYSEGRGVPASEPEAVRFFQQGCAHDDGLSCNNLGALMLMGGFGLPQDVAGGMGRLVQACNRQVATACETVAEEFDSGTRTRKDPRLAASYFRQACGMGLKRACERSASAVAATPQPAVTPEEGAKLEKIRAMCDAAGTGVGKGMACYLMGIAYEKGASVKENPGRATVFYKHACDQEVQEGCAAMRRMLGLTPEGEAQPEPKQSVLESLRLDLPSTPRAEPKQAVLESLRLQGAAPGPDAASLDPLVRLDAACRVGRSDACTRRGWLLKNGESGAVSNAMQALVDFKKGCDGGDASGCMAMGNAYLFGAPGVPQDKTLGMSFLEQTCSWASGGEACRALADHLVLSDAGPENQPRVMRALERGCFVHESSRSCSKLLSESSRSRVAAEREPANLERIKRQACKTRLMPACKELNLLGPPEDAFVRTQRIACQSGGNPDACADAATAYEKGALVVRDVTRALRWGEQACTGGSGEGCLLLARMHGDKGLGPHDPARSADFASRACERGSWLGCLLTERNLRYGLGTAQNGPRADAARRRSCELKPDDERPASCQ</sequence>
<evidence type="ECO:0000256" key="2">
    <source>
        <dbReference type="ARBA" id="ARBA00022737"/>
    </source>
</evidence>
<dbReference type="SUPFAM" id="SSF81901">
    <property type="entry name" value="HCP-like"/>
    <property type="match status" value="3"/>
</dbReference>
<keyword evidence="4" id="KW-0732">Signal</keyword>
<protein>
    <submittedName>
        <fullName evidence="5">Sel1 repeat family protein</fullName>
    </submittedName>
</protein>
<feature type="signal peptide" evidence="4">
    <location>
        <begin position="1"/>
        <end position="25"/>
    </location>
</feature>
<accession>A0A3A8IYI5</accession>
<organism evidence="5 6">
    <name type="scientific">Corallococcus terminator</name>
    <dbReference type="NCBI Taxonomy" id="2316733"/>
    <lineage>
        <taxon>Bacteria</taxon>
        <taxon>Pseudomonadati</taxon>
        <taxon>Myxococcota</taxon>
        <taxon>Myxococcia</taxon>
        <taxon>Myxococcales</taxon>
        <taxon>Cystobacterineae</taxon>
        <taxon>Myxococcaceae</taxon>
        <taxon>Corallococcus</taxon>
    </lineage>
</organism>
<feature type="compositionally biased region" description="Basic and acidic residues" evidence="3">
    <location>
        <begin position="663"/>
        <end position="683"/>
    </location>
</feature>
<dbReference type="Proteomes" id="UP000268094">
    <property type="component" value="Unassembled WGS sequence"/>
</dbReference>
<evidence type="ECO:0000256" key="1">
    <source>
        <dbReference type="ARBA" id="ARBA00008486"/>
    </source>
</evidence>
<dbReference type="AlphaFoldDB" id="A0A3A8IYI5"/>
<feature type="region of interest" description="Disordered" evidence="3">
    <location>
        <begin position="655"/>
        <end position="683"/>
    </location>
</feature>
<proteinExistence type="inferred from homology"/>